<dbReference type="Pfam" id="PF20463">
    <property type="entry name" value="PDH_C"/>
    <property type="match status" value="1"/>
</dbReference>
<evidence type="ECO:0000313" key="3">
    <source>
        <dbReference type="EMBL" id="OGW99002.1"/>
    </source>
</evidence>
<dbReference type="InterPro" id="IPR003099">
    <property type="entry name" value="Prephen_DH"/>
</dbReference>
<feature type="domain" description="Prephenate/arogenate dehydrogenase" evidence="2">
    <location>
        <begin position="4"/>
        <end position="284"/>
    </location>
</feature>
<dbReference type="PANTHER" id="PTHR21363:SF0">
    <property type="entry name" value="PREPHENATE DEHYDROGENASE [NADP(+)]"/>
    <property type="match status" value="1"/>
</dbReference>
<proteinExistence type="predicted"/>
<dbReference type="InterPro" id="IPR036291">
    <property type="entry name" value="NAD(P)-bd_dom_sf"/>
</dbReference>
<dbReference type="GO" id="GO:0006571">
    <property type="term" value="P:tyrosine biosynthetic process"/>
    <property type="evidence" value="ECO:0007669"/>
    <property type="project" value="InterPro"/>
</dbReference>
<dbReference type="Gene3D" id="1.10.3660.10">
    <property type="entry name" value="6-phosphogluconate dehydrogenase C-terminal like domain"/>
    <property type="match status" value="1"/>
</dbReference>
<dbReference type="Gene3D" id="3.40.50.720">
    <property type="entry name" value="NAD(P)-binding Rossmann-like Domain"/>
    <property type="match status" value="1"/>
</dbReference>
<gene>
    <name evidence="3" type="ORF">A3G33_06370</name>
</gene>
<evidence type="ECO:0000259" key="2">
    <source>
        <dbReference type="PROSITE" id="PS51176"/>
    </source>
</evidence>
<dbReference type="PANTHER" id="PTHR21363">
    <property type="entry name" value="PREPHENATE DEHYDROGENASE"/>
    <property type="match status" value="1"/>
</dbReference>
<accession>A0A1G1L1H9</accession>
<evidence type="ECO:0000256" key="1">
    <source>
        <dbReference type="ARBA" id="ARBA00023002"/>
    </source>
</evidence>
<dbReference type="InterPro" id="IPR050812">
    <property type="entry name" value="Preph/Arog_dehydrog"/>
</dbReference>
<comment type="caution">
    <text evidence="3">The sequence shown here is derived from an EMBL/GenBank/DDBJ whole genome shotgun (WGS) entry which is preliminary data.</text>
</comment>
<sequence length="284" mass="31882">MKQQTFVIVGLGLMGGSLAVDLRKNFPSANIVGISRHEKKILYAKKKKIINEGFVRIETALKKAHVIFLCSPVGTLEDYISKIDCFAEPGTVVTDVGSTKFKLVNWTDHQRFKNIKFVGSHPLAGSHLRGVEHAIPSLYKNALVFVTPTHQTNQKALQVVVSIWEKLKAQVKIISPADHDKIVSEISHLPHALAAVLVNLVSSRSIDCAASGFLDTTRIAQGYPKLWVPIFESNRKNLIKDLKRYQNLLKKLICLLEKRSKNGLEKFLFYASERRSQLKKRACL</sequence>
<dbReference type="EMBL" id="MHFR01000017">
    <property type="protein sequence ID" value="OGW99002.1"/>
    <property type="molecule type" value="Genomic_DNA"/>
</dbReference>
<evidence type="ECO:0000313" key="4">
    <source>
        <dbReference type="Proteomes" id="UP000178187"/>
    </source>
</evidence>
<dbReference type="AlphaFoldDB" id="A0A1G1L1H9"/>
<protein>
    <recommendedName>
        <fullName evidence="2">Prephenate/arogenate dehydrogenase domain-containing protein</fullName>
    </recommendedName>
</protein>
<dbReference type="GO" id="GO:0004665">
    <property type="term" value="F:prephenate dehydrogenase (NADP+) activity"/>
    <property type="evidence" value="ECO:0007669"/>
    <property type="project" value="InterPro"/>
</dbReference>
<organism evidence="3 4">
    <name type="scientific">Candidatus Danuiimicrobium aquiferis</name>
    <dbReference type="NCBI Taxonomy" id="1801832"/>
    <lineage>
        <taxon>Bacteria</taxon>
        <taxon>Pseudomonadati</taxon>
        <taxon>Candidatus Omnitrophota</taxon>
        <taxon>Candidatus Danuiimicrobium</taxon>
    </lineage>
</organism>
<dbReference type="Pfam" id="PF02153">
    <property type="entry name" value="PDH_N"/>
    <property type="match status" value="1"/>
</dbReference>
<dbReference type="SUPFAM" id="SSF48179">
    <property type="entry name" value="6-phosphogluconate dehydrogenase C-terminal domain-like"/>
    <property type="match status" value="1"/>
</dbReference>
<dbReference type="SUPFAM" id="SSF51735">
    <property type="entry name" value="NAD(P)-binding Rossmann-fold domains"/>
    <property type="match status" value="1"/>
</dbReference>
<dbReference type="FunFam" id="3.40.50.720:FF:000208">
    <property type="entry name" value="Prephenate dehydrogenase"/>
    <property type="match status" value="1"/>
</dbReference>
<dbReference type="GO" id="GO:0008977">
    <property type="term" value="F:prephenate dehydrogenase (NAD+) activity"/>
    <property type="evidence" value="ECO:0007669"/>
    <property type="project" value="InterPro"/>
</dbReference>
<dbReference type="PROSITE" id="PS51176">
    <property type="entry name" value="PDH_ADH"/>
    <property type="match status" value="1"/>
</dbReference>
<dbReference type="InterPro" id="IPR046825">
    <property type="entry name" value="PDH_C"/>
</dbReference>
<keyword evidence="1" id="KW-0560">Oxidoreductase</keyword>
<dbReference type="InterPro" id="IPR046826">
    <property type="entry name" value="PDH_N"/>
</dbReference>
<reference evidence="3 4" key="1">
    <citation type="journal article" date="2016" name="Nat. Commun.">
        <title>Thousands of microbial genomes shed light on interconnected biogeochemical processes in an aquifer system.</title>
        <authorList>
            <person name="Anantharaman K."/>
            <person name="Brown C.T."/>
            <person name="Hug L.A."/>
            <person name="Sharon I."/>
            <person name="Castelle C.J."/>
            <person name="Probst A.J."/>
            <person name="Thomas B.C."/>
            <person name="Singh A."/>
            <person name="Wilkins M.J."/>
            <person name="Karaoz U."/>
            <person name="Brodie E.L."/>
            <person name="Williams K.H."/>
            <person name="Hubbard S.S."/>
            <person name="Banfield J.F."/>
        </authorList>
    </citation>
    <scope>NUCLEOTIDE SEQUENCE [LARGE SCALE GENOMIC DNA]</scope>
</reference>
<dbReference type="Proteomes" id="UP000178187">
    <property type="component" value="Unassembled WGS sequence"/>
</dbReference>
<dbReference type="GO" id="GO:0070403">
    <property type="term" value="F:NAD+ binding"/>
    <property type="evidence" value="ECO:0007669"/>
    <property type="project" value="InterPro"/>
</dbReference>
<dbReference type="InterPro" id="IPR008927">
    <property type="entry name" value="6-PGluconate_DH-like_C_sf"/>
</dbReference>
<name>A0A1G1L1H9_9BACT</name>